<comment type="similarity">
    <text evidence="1">Belongs to the plant acyltransferase family.</text>
</comment>
<dbReference type="Gramene" id="arahy.Tifrunner.gnm2.ann2.Ah20g128200.1">
    <property type="protein sequence ID" value="arahy.Tifrunner.gnm2.ann2.Ah20g128200.1-CDS"/>
    <property type="gene ID" value="arahy.Tifrunner.gnm2.ann2.Ah20g128200"/>
</dbReference>
<accession>A0A444X077</accession>
<comment type="caution">
    <text evidence="4">The sequence shown here is derived from an EMBL/GenBank/DDBJ whole genome shotgun (WGS) entry which is preliminary data.</text>
</comment>
<keyword evidence="2" id="KW-0808">Transferase</keyword>
<evidence type="ECO:0000256" key="3">
    <source>
        <dbReference type="ARBA" id="ARBA00023315"/>
    </source>
</evidence>
<dbReference type="STRING" id="3818.A0A444X077"/>
<organism evidence="4 5">
    <name type="scientific">Arachis hypogaea</name>
    <name type="common">Peanut</name>
    <dbReference type="NCBI Taxonomy" id="3818"/>
    <lineage>
        <taxon>Eukaryota</taxon>
        <taxon>Viridiplantae</taxon>
        <taxon>Streptophyta</taxon>
        <taxon>Embryophyta</taxon>
        <taxon>Tracheophyta</taxon>
        <taxon>Spermatophyta</taxon>
        <taxon>Magnoliopsida</taxon>
        <taxon>eudicotyledons</taxon>
        <taxon>Gunneridae</taxon>
        <taxon>Pentapetalae</taxon>
        <taxon>rosids</taxon>
        <taxon>fabids</taxon>
        <taxon>Fabales</taxon>
        <taxon>Fabaceae</taxon>
        <taxon>Papilionoideae</taxon>
        <taxon>50 kb inversion clade</taxon>
        <taxon>dalbergioids sensu lato</taxon>
        <taxon>Dalbergieae</taxon>
        <taxon>Pterocarpus clade</taxon>
        <taxon>Arachis</taxon>
    </lineage>
</organism>
<name>A0A444X077_ARAHY</name>
<evidence type="ECO:0000313" key="5">
    <source>
        <dbReference type="Proteomes" id="UP000289738"/>
    </source>
</evidence>
<dbReference type="Pfam" id="PF02458">
    <property type="entry name" value="Transferase"/>
    <property type="match status" value="1"/>
</dbReference>
<keyword evidence="5" id="KW-1185">Reference proteome</keyword>
<dbReference type="Proteomes" id="UP000289738">
    <property type="component" value="Chromosome B10"/>
</dbReference>
<evidence type="ECO:0000313" key="4">
    <source>
        <dbReference type="EMBL" id="RYQ83060.1"/>
    </source>
</evidence>
<dbReference type="PANTHER" id="PTHR31623">
    <property type="entry name" value="F21J9.9"/>
    <property type="match status" value="1"/>
</dbReference>
<dbReference type="Gene3D" id="3.30.559.10">
    <property type="entry name" value="Chloramphenicol acetyltransferase-like domain"/>
    <property type="match status" value="2"/>
</dbReference>
<reference evidence="4 5" key="1">
    <citation type="submission" date="2019-01" db="EMBL/GenBank/DDBJ databases">
        <title>Sequencing of cultivated peanut Arachis hypogaea provides insights into genome evolution and oil improvement.</title>
        <authorList>
            <person name="Chen X."/>
        </authorList>
    </citation>
    <scope>NUCLEOTIDE SEQUENCE [LARGE SCALE GENOMIC DNA]</scope>
    <source>
        <strain evidence="5">cv. Fuhuasheng</strain>
        <tissue evidence="4">Leaves</tissue>
    </source>
</reference>
<dbReference type="SMR" id="A0A444X077"/>
<sequence>MKKLEVEVTSKEIIKPSSPTPKHLRCYQLSFLDQISPMVYNPTVLFYSLDQITQFNFNATTTTISNHLKKSLSLALTHFYPLAGRLDGGKGFIDCADDGVPYIETTVKNCKLAEVTHNPIPGELNILVPFKLDDITNIIFGVQLNVFDCGGIAIGACLSHQIADALSFFNFLNHWASIATKKRNPPTPQFLSSKLFPPINISGFDPRSGITTENVACKLFLFDSSVVETLRENYAMENNNDGERKPTRVEALSAFIWGRYVAVTTECYEDPEKKKKKKRRMYAVVHAVNLRPKMEPPLPEDSFGNYYRITMTIPSLNAQQKCYGLVKQVRDEIKKIDKEYIRKLQEGNEHLDFLKDSSERVLVKGEFVSFSFTSLCRFPLYDADFGWGKPTWVGSPALTFKNLVVFCDTKNGGGIEAYVSLKMEDMEKFEADKELLACVNKNKP</sequence>
<gene>
    <name evidence="4" type="ORF">Ahy_B10g101675</name>
</gene>
<dbReference type="PANTHER" id="PTHR31623:SF46">
    <property type="entry name" value="VINORINE SYNTHASE-LIKE"/>
    <property type="match status" value="1"/>
</dbReference>
<dbReference type="GO" id="GO:0016746">
    <property type="term" value="F:acyltransferase activity"/>
    <property type="evidence" value="ECO:0007669"/>
    <property type="project" value="UniProtKB-KW"/>
</dbReference>
<dbReference type="OrthoDB" id="671439at2759"/>
<evidence type="ECO:0000256" key="1">
    <source>
        <dbReference type="ARBA" id="ARBA00009861"/>
    </source>
</evidence>
<keyword evidence="3" id="KW-0012">Acyltransferase</keyword>
<dbReference type="EMBL" id="SDMP01000020">
    <property type="protein sequence ID" value="RYQ83060.1"/>
    <property type="molecule type" value="Genomic_DNA"/>
</dbReference>
<protein>
    <recommendedName>
        <fullName evidence="6">Vinorine synthase</fullName>
    </recommendedName>
</protein>
<evidence type="ECO:0000256" key="2">
    <source>
        <dbReference type="ARBA" id="ARBA00022679"/>
    </source>
</evidence>
<proteinExistence type="inferred from homology"/>
<dbReference type="InterPro" id="IPR023213">
    <property type="entry name" value="CAT-like_dom_sf"/>
</dbReference>
<evidence type="ECO:0008006" key="6">
    <source>
        <dbReference type="Google" id="ProtNLM"/>
    </source>
</evidence>
<dbReference type="AlphaFoldDB" id="A0A444X077"/>